<evidence type="ECO:0000256" key="1">
    <source>
        <dbReference type="ARBA" id="ARBA00022842"/>
    </source>
</evidence>
<feature type="domain" description="Toprim" evidence="4">
    <location>
        <begin position="255"/>
        <end position="338"/>
    </location>
</feature>
<name>A0ABS6DRR6_9MOLU</name>
<evidence type="ECO:0000256" key="2">
    <source>
        <dbReference type="ARBA" id="ARBA00023125"/>
    </source>
</evidence>
<keyword evidence="3" id="KW-0240">DNA-directed RNA polymerase</keyword>
<keyword evidence="3" id="KW-0804">Transcription</keyword>
<reference evidence="5" key="1">
    <citation type="submission" date="2021-06" db="EMBL/GenBank/DDBJ databases">
        <title>Novel Mycoplasma species detected in California sea lions (Zalophus californianus) from the USA.</title>
        <authorList>
            <person name="Volokhov D.V."/>
            <person name="Furtak V.A."/>
            <person name="Zagorodnyaya T.A."/>
        </authorList>
    </citation>
    <scope>NUCLEOTIDE SEQUENCE [LARGE SCALE GENOMIC DNA]</scope>
    <source>
        <strain evidence="5">CSL 5346</strain>
    </source>
</reference>
<organism evidence="5 6">
    <name type="scientific">Mycoplasma zalophi</name>
    <dbReference type="NCBI Taxonomy" id="191287"/>
    <lineage>
        <taxon>Bacteria</taxon>
        <taxon>Bacillati</taxon>
        <taxon>Mycoplasmatota</taxon>
        <taxon>Mollicutes</taxon>
        <taxon>Mycoplasmataceae</taxon>
        <taxon>Mycoplasma</taxon>
    </lineage>
</organism>
<dbReference type="Pfam" id="PF08275">
    <property type="entry name" value="DNAG_N"/>
    <property type="match status" value="1"/>
</dbReference>
<keyword evidence="6" id="KW-1185">Reference proteome</keyword>
<keyword evidence="3" id="KW-0862">Zinc</keyword>
<dbReference type="InterPro" id="IPR002694">
    <property type="entry name" value="Znf_CHC2"/>
</dbReference>
<dbReference type="PANTHER" id="PTHR30313:SF2">
    <property type="entry name" value="DNA PRIMASE"/>
    <property type="match status" value="1"/>
</dbReference>
<dbReference type="SMART" id="SM00400">
    <property type="entry name" value="ZnF_CHCC"/>
    <property type="match status" value="1"/>
</dbReference>
<keyword evidence="3" id="KW-0639">Primosome</keyword>
<comment type="similarity">
    <text evidence="3">Belongs to the DnaG primase family.</text>
</comment>
<dbReference type="Pfam" id="PF13662">
    <property type="entry name" value="Toprim_4"/>
    <property type="match status" value="1"/>
</dbReference>
<keyword evidence="3" id="KW-0863">Zinc-finger</keyword>
<dbReference type="InterPro" id="IPR050219">
    <property type="entry name" value="DnaG_primase"/>
</dbReference>
<evidence type="ECO:0000256" key="3">
    <source>
        <dbReference type="HAMAP-Rule" id="MF_00974"/>
    </source>
</evidence>
<sequence length="600" mass="70311">MTDNNQNIWKSVLNQVNIVDIISEYCNLTKSGKNYKTNCPFHNEKTSSFIVSPEKQIFTCFGCHKTGNAIKFLEYRLNLTPIEALKKIATKINFDISKLNRFSPNTTQEQTELFEATEAANNLFQYEFHKFKNQNNDLQNVILKRKITAEIQNHFKLGFSSNEINSFQYLQDKGFDEAVLSKISISSSNNKDINFFNNRLIFPIYDSKLNCVGFSARTVDGDDVKYLNTSENEIFKKNSLFFNWNNVKESIAINREIYLVEGQFDVVALYRIGINNALAVMGTTLTENHLSLLKKCTINLFFDGDLPGTNATIKNLKIILNNLKKYELNVKIIQNNTKNDPDEIYFLSSDGSTLKETATKKIGYLDYIYNLIFENPNYDQSLEQKQLLLREFNEFWKILSQYDQEILKQKAILQNKLDSDYFKNLQSFSMKNYRNNIFENNTYKNSAYAQHTKKFNRVLVTKDTPRSDFYKLANHVAIQILKNITYWYNMREVIRNSNSKWKKMILNFDDTKINKKSRITTIKQAKTNSDKFTNDLKIFIRLLDPNEIIDENDLQNNLFKFKNFYSNLDENNEENIKINQADDEQLSFDRLIKIIEKTQE</sequence>
<gene>
    <name evidence="3 5" type="primary">dnaG</name>
    <name evidence="5" type="ORF">KQ875_02505</name>
</gene>
<dbReference type="HAMAP" id="MF_00974">
    <property type="entry name" value="DNA_primase_DnaG"/>
    <property type="match status" value="1"/>
</dbReference>
<dbReference type="SMART" id="SM00493">
    <property type="entry name" value="TOPRIM"/>
    <property type="match status" value="1"/>
</dbReference>
<dbReference type="RefSeq" id="WP_216489060.1">
    <property type="nucleotide sequence ID" value="NZ_JAHMHH010000002.1"/>
</dbReference>
<dbReference type="InterPro" id="IPR034151">
    <property type="entry name" value="TOPRIM_DnaG_bac"/>
</dbReference>
<comment type="caution">
    <text evidence="5">The sequence shown here is derived from an EMBL/GenBank/DDBJ whole genome shotgun (WGS) entry which is preliminary data.</text>
</comment>
<dbReference type="NCBIfam" id="TIGR01391">
    <property type="entry name" value="dnaG"/>
    <property type="match status" value="1"/>
</dbReference>
<keyword evidence="3" id="KW-0479">Metal-binding</keyword>
<dbReference type="PROSITE" id="PS50880">
    <property type="entry name" value="TOPRIM"/>
    <property type="match status" value="1"/>
</dbReference>
<dbReference type="PANTHER" id="PTHR30313">
    <property type="entry name" value="DNA PRIMASE"/>
    <property type="match status" value="1"/>
</dbReference>
<dbReference type="EC" id="2.7.7.101" evidence="3"/>
<comment type="cofactor">
    <cofactor evidence="3">
        <name>Zn(2+)</name>
        <dbReference type="ChEBI" id="CHEBI:29105"/>
    </cofactor>
    <text evidence="3">Binds 1 zinc ion per monomer.</text>
</comment>
<protein>
    <recommendedName>
        <fullName evidence="3">DNA primase</fullName>
        <ecNumber evidence="3">2.7.7.101</ecNumber>
    </recommendedName>
</protein>
<proteinExistence type="inferred from homology"/>
<keyword evidence="3" id="KW-0808">Transferase</keyword>
<dbReference type="InterPro" id="IPR006295">
    <property type="entry name" value="DNA_primase_DnaG"/>
</dbReference>
<comment type="catalytic activity">
    <reaction evidence="3">
        <text>ssDNA + n NTP = ssDNA/pppN(pN)n-1 hybrid + (n-1) diphosphate.</text>
        <dbReference type="EC" id="2.7.7.101"/>
    </reaction>
</comment>
<comment type="function">
    <text evidence="3">RNA polymerase that catalyzes the synthesis of short RNA molecules used as primers for DNA polymerase during DNA replication.</text>
</comment>
<dbReference type="CDD" id="cd03364">
    <property type="entry name" value="TOPRIM_DnaG_primases"/>
    <property type="match status" value="1"/>
</dbReference>
<dbReference type="InterPro" id="IPR006171">
    <property type="entry name" value="TOPRIM_dom"/>
</dbReference>
<dbReference type="InterPro" id="IPR030846">
    <property type="entry name" value="DnaG_bac"/>
</dbReference>
<evidence type="ECO:0000313" key="6">
    <source>
        <dbReference type="Proteomes" id="UP000718793"/>
    </source>
</evidence>
<evidence type="ECO:0000313" key="5">
    <source>
        <dbReference type="EMBL" id="MBU4692456.1"/>
    </source>
</evidence>
<accession>A0ABS6DRR6</accession>
<dbReference type="InterPro" id="IPR013264">
    <property type="entry name" value="DNAG_N"/>
</dbReference>
<keyword evidence="2 3" id="KW-0238">DNA-binding</keyword>
<keyword evidence="3" id="KW-0548">Nucleotidyltransferase</keyword>
<keyword evidence="3" id="KW-0235">DNA replication</keyword>
<dbReference type="EMBL" id="JAHMHH010000002">
    <property type="protein sequence ID" value="MBU4692456.1"/>
    <property type="molecule type" value="Genomic_DNA"/>
</dbReference>
<keyword evidence="1" id="KW-0460">Magnesium</keyword>
<dbReference type="Pfam" id="PF01807">
    <property type="entry name" value="Zn_ribbon_DnaG"/>
    <property type="match status" value="1"/>
</dbReference>
<evidence type="ECO:0000259" key="4">
    <source>
        <dbReference type="PROSITE" id="PS50880"/>
    </source>
</evidence>
<dbReference type="Proteomes" id="UP000718793">
    <property type="component" value="Unassembled WGS sequence"/>
</dbReference>
<comment type="domain">
    <text evidence="3">Contains an N-terminal zinc-binding domain, a central core domain that contains the primase activity, and a C-terminal DnaB-binding domain.</text>
</comment>
<feature type="zinc finger region" description="CHC2-type" evidence="3">
    <location>
        <begin position="39"/>
        <end position="63"/>
    </location>
</feature>
<comment type="subunit">
    <text evidence="3">Monomer. Interacts with DnaB.</text>
</comment>